<keyword evidence="2" id="KW-0472">Membrane</keyword>
<keyword evidence="4" id="KW-1185">Reference proteome</keyword>
<proteinExistence type="predicted"/>
<gene>
    <name evidence="3" type="ORF">DH2020_015543</name>
</gene>
<evidence type="ECO:0000313" key="4">
    <source>
        <dbReference type="Proteomes" id="UP001318860"/>
    </source>
</evidence>
<dbReference type="PANTHER" id="PTHR35752:SF1">
    <property type="entry name" value="G-PROTEIN COUPLED RECEPTOR"/>
    <property type="match status" value="1"/>
</dbReference>
<feature type="region of interest" description="Disordered" evidence="1">
    <location>
        <begin position="447"/>
        <end position="486"/>
    </location>
</feature>
<reference evidence="3 4" key="1">
    <citation type="journal article" date="2021" name="Comput. Struct. Biotechnol. J.">
        <title>De novo genome assembly of the potent medicinal plant Rehmannia glutinosa using nanopore technology.</title>
        <authorList>
            <person name="Ma L."/>
            <person name="Dong C."/>
            <person name="Song C."/>
            <person name="Wang X."/>
            <person name="Zheng X."/>
            <person name="Niu Y."/>
            <person name="Chen S."/>
            <person name="Feng W."/>
        </authorList>
    </citation>
    <scope>NUCLEOTIDE SEQUENCE [LARGE SCALE GENOMIC DNA]</scope>
    <source>
        <strain evidence="3">DH-2019</strain>
    </source>
</reference>
<organism evidence="3 4">
    <name type="scientific">Rehmannia glutinosa</name>
    <name type="common">Chinese foxglove</name>
    <dbReference type="NCBI Taxonomy" id="99300"/>
    <lineage>
        <taxon>Eukaryota</taxon>
        <taxon>Viridiplantae</taxon>
        <taxon>Streptophyta</taxon>
        <taxon>Embryophyta</taxon>
        <taxon>Tracheophyta</taxon>
        <taxon>Spermatophyta</taxon>
        <taxon>Magnoliopsida</taxon>
        <taxon>eudicotyledons</taxon>
        <taxon>Gunneridae</taxon>
        <taxon>Pentapetalae</taxon>
        <taxon>asterids</taxon>
        <taxon>lamiids</taxon>
        <taxon>Lamiales</taxon>
        <taxon>Orobanchaceae</taxon>
        <taxon>Rehmannieae</taxon>
        <taxon>Rehmannia</taxon>
    </lineage>
</organism>
<keyword evidence="2" id="KW-1133">Transmembrane helix</keyword>
<feature type="transmembrane region" description="Helical" evidence="2">
    <location>
        <begin position="392"/>
        <end position="416"/>
    </location>
</feature>
<feature type="compositionally biased region" description="Polar residues" evidence="1">
    <location>
        <begin position="458"/>
        <end position="486"/>
    </location>
</feature>
<dbReference type="Proteomes" id="UP001318860">
    <property type="component" value="Unassembled WGS sequence"/>
</dbReference>
<dbReference type="PANTHER" id="PTHR35752">
    <property type="entry name" value="G-PROTEIN COUPLED RECEPTOR"/>
    <property type="match status" value="1"/>
</dbReference>
<evidence type="ECO:0000256" key="2">
    <source>
        <dbReference type="SAM" id="Phobius"/>
    </source>
</evidence>
<accession>A0ABR0WUJ1</accession>
<sequence>MLLPSSRGDVGQVGVDVEDCGNLHKVPLEIVVILRDCGNLKGGVEEECGALQVLLRNFYRANKLVMTLGWRDFCADPMHGFLVAVISAVIFGTLGAGSVAVPSTSCYALDNTSHIHDFSNLTGQLFEYDDDKASDITVVMQDPDLVVRFCKDVETRSQPGYVDFGRFDKFNHFIPSSGHANFVQEYYNGDLMKCEKSYDKLGRTAQVNIICGNCPNGQCVGGLGCICNVTYESTCRVLIDLAIPCMKPGLRVFEGFTVGFHPRSWEIVYNGMTQLGYEMAYDEFSFRTEQRDVTLYLTAVASLSNLVQKPTIKISPEQGLNVRLSGSGANGRPPTTLSPTMIVVDWRCEKARDTPYEVEITIPVENYDPVQFTFAKMCEHRQDERGEATRGWAIFGILSCVLIVAFTLFCVGGFIYRTRVSNLRGLDALPGMAILSACLETASGGMHGYTRPDDPSNPFVNQAPYDQQPNSTQGTWRASERTYGSI</sequence>
<evidence type="ECO:0000256" key="1">
    <source>
        <dbReference type="SAM" id="MobiDB-lite"/>
    </source>
</evidence>
<keyword evidence="2" id="KW-0812">Transmembrane</keyword>
<name>A0ABR0WUJ1_REHGL</name>
<protein>
    <submittedName>
        <fullName evidence="3">Uncharacterized protein</fullName>
    </submittedName>
</protein>
<dbReference type="EMBL" id="JABTTQ020000008">
    <property type="protein sequence ID" value="KAK6150611.1"/>
    <property type="molecule type" value="Genomic_DNA"/>
</dbReference>
<comment type="caution">
    <text evidence="3">The sequence shown here is derived from an EMBL/GenBank/DDBJ whole genome shotgun (WGS) entry which is preliminary data.</text>
</comment>
<evidence type="ECO:0000313" key="3">
    <source>
        <dbReference type="EMBL" id="KAK6150611.1"/>
    </source>
</evidence>